<dbReference type="InterPro" id="IPR001223">
    <property type="entry name" value="Glyco_hydro18_cat"/>
</dbReference>
<keyword evidence="10 13" id="KW-0326">Glycosidase</keyword>
<comment type="subcellular location">
    <subcellularLocation>
        <location evidence="2">Secreted</location>
        <location evidence="2">Extracellular space</location>
    </subcellularLocation>
</comment>
<dbReference type="PROSITE" id="PS01095">
    <property type="entry name" value="GH18_1"/>
    <property type="match status" value="1"/>
</dbReference>
<evidence type="ECO:0000313" key="19">
    <source>
        <dbReference type="Proteomes" id="UP000634136"/>
    </source>
</evidence>
<sequence>MFKFVRSSSSLLLLHFLFLTRIGTSEADDIAVYWGQNANEGNLTETCAAGKYTFVIIAFVSDFGNGQIPKLDLAGHCDLSSSSSSGCALIASEIKYCQKQGIKVILSIGGGYGNYSLASSKDAQNLSDYLWNNFLGGGNSSSSSSSSSQSRPFGDAVLDGIDFDIEKSTPYLKDLASYLKSHSTARQNVYLTAAPQCPFPDSSLGDALDTGLFDYVWVQFYNNPPCDYTEANANGFMNSWNQWAGSLKRAKIFLGLPASQEASFSGYVPADLLISEVFPVVWKSPNYGGVMLWSRYYDKESGYSTAIGNSSVCTEQNPPKCRSTDNGFMEHVGYMSTVSFKVYEGENLGILCCEMICRNNCSCDAYALVNEVNKTGCQIWGKGSSLIVDSGAIGKPIYVVQHKGNTSIPEGNRNTSIPSSETNRQQKHKVNRWWIWLIIGIGAALAIPLICYSCFALWRKYKAQVDRKMKQKKILKEIGGNAMLAMVYGKSKRNKKHGKTSNEVEIFSFQSIVAATNNFSVVNKLGEGGFGPVYKAWKLWNEGRALELIDLALNESSIQNKVVRSIHIGLLCVQDQATDRPSMFDVVSFLSNETIQLAQPKQPAFFINEVVEEPELNYSRQEYHSLNRVTISAMNGR</sequence>
<feature type="signal peptide" evidence="16">
    <location>
        <begin position="1"/>
        <end position="27"/>
    </location>
</feature>
<dbReference type="GO" id="GO:0005576">
    <property type="term" value="C:extracellular region"/>
    <property type="evidence" value="ECO:0007669"/>
    <property type="project" value="UniProtKB-SubCell"/>
</dbReference>
<dbReference type="InterPro" id="IPR003609">
    <property type="entry name" value="Pan_app"/>
</dbReference>
<dbReference type="PANTHER" id="PTHR45708">
    <property type="entry name" value="ENDOCHITINASE"/>
    <property type="match status" value="1"/>
</dbReference>
<dbReference type="CDD" id="cd02877">
    <property type="entry name" value="GH18_hevamine_XipI_class_III"/>
    <property type="match status" value="1"/>
</dbReference>
<dbReference type="GO" id="GO:0006032">
    <property type="term" value="P:chitin catabolic process"/>
    <property type="evidence" value="ECO:0007669"/>
    <property type="project" value="UniProtKB-KW"/>
</dbReference>
<dbReference type="EMBL" id="JAAIUW010000009">
    <property type="protein sequence ID" value="KAF7814277.1"/>
    <property type="molecule type" value="Genomic_DNA"/>
</dbReference>
<evidence type="ECO:0000256" key="8">
    <source>
        <dbReference type="ARBA" id="ARBA00023157"/>
    </source>
</evidence>
<keyword evidence="15" id="KW-0472">Membrane</keyword>
<reference evidence="18" key="1">
    <citation type="submission" date="2020-09" db="EMBL/GenBank/DDBJ databases">
        <title>Genome-Enabled Discovery of Anthraquinone Biosynthesis in Senna tora.</title>
        <authorList>
            <person name="Kang S.-H."/>
            <person name="Pandey R.P."/>
            <person name="Lee C.-M."/>
            <person name="Sim J.-S."/>
            <person name="Jeong J.-T."/>
            <person name="Choi B.-S."/>
            <person name="Jung M."/>
            <person name="Ginzburg D."/>
            <person name="Zhao K."/>
            <person name="Won S.Y."/>
            <person name="Oh T.-J."/>
            <person name="Yu Y."/>
            <person name="Kim N.-H."/>
            <person name="Lee O.R."/>
            <person name="Lee T.-H."/>
            <person name="Bashyal P."/>
            <person name="Kim T.-S."/>
            <person name="Lee W.-H."/>
            <person name="Kawkins C."/>
            <person name="Kim C.-K."/>
            <person name="Kim J.S."/>
            <person name="Ahn B.O."/>
            <person name="Rhee S.Y."/>
            <person name="Sohng J.K."/>
        </authorList>
    </citation>
    <scope>NUCLEOTIDE SEQUENCE</scope>
    <source>
        <tissue evidence="18">Leaf</tissue>
    </source>
</reference>
<dbReference type="InterPro" id="IPR011009">
    <property type="entry name" value="Kinase-like_dom_sf"/>
</dbReference>
<evidence type="ECO:0000256" key="6">
    <source>
        <dbReference type="ARBA" id="ARBA00022801"/>
    </source>
</evidence>
<keyword evidence="18" id="KW-0808">Transferase</keyword>
<evidence type="ECO:0000256" key="12">
    <source>
        <dbReference type="ARBA" id="ARBA00073139"/>
    </source>
</evidence>
<dbReference type="Gene3D" id="3.20.20.80">
    <property type="entry name" value="Glycosidases"/>
    <property type="match status" value="1"/>
</dbReference>
<keyword evidence="15" id="KW-0812">Transmembrane</keyword>
<evidence type="ECO:0000256" key="1">
    <source>
        <dbReference type="ARBA" id="ARBA00000822"/>
    </source>
</evidence>
<evidence type="ECO:0000256" key="14">
    <source>
        <dbReference type="SAM" id="MobiDB-lite"/>
    </source>
</evidence>
<dbReference type="GO" id="GO:0004674">
    <property type="term" value="F:protein serine/threonine kinase activity"/>
    <property type="evidence" value="ECO:0007669"/>
    <property type="project" value="InterPro"/>
</dbReference>
<evidence type="ECO:0000256" key="15">
    <source>
        <dbReference type="SAM" id="Phobius"/>
    </source>
</evidence>
<dbReference type="OrthoDB" id="4062651at2759"/>
<evidence type="ECO:0000259" key="17">
    <source>
        <dbReference type="PROSITE" id="PS51910"/>
    </source>
</evidence>
<dbReference type="PROSITE" id="PS51910">
    <property type="entry name" value="GH18_2"/>
    <property type="match status" value="1"/>
</dbReference>
<feature type="domain" description="GH18" evidence="17">
    <location>
        <begin position="28"/>
        <end position="314"/>
    </location>
</feature>
<keyword evidence="15" id="KW-1133">Transmembrane helix</keyword>
<dbReference type="Pfam" id="PF00704">
    <property type="entry name" value="Glyco_hydro_18"/>
    <property type="match status" value="1"/>
</dbReference>
<feature type="region of interest" description="Disordered" evidence="14">
    <location>
        <begin position="404"/>
        <end position="423"/>
    </location>
</feature>
<name>A0A834T5N8_9FABA</name>
<organism evidence="18 19">
    <name type="scientific">Senna tora</name>
    <dbReference type="NCBI Taxonomy" id="362788"/>
    <lineage>
        <taxon>Eukaryota</taxon>
        <taxon>Viridiplantae</taxon>
        <taxon>Streptophyta</taxon>
        <taxon>Embryophyta</taxon>
        <taxon>Tracheophyta</taxon>
        <taxon>Spermatophyta</taxon>
        <taxon>Magnoliopsida</taxon>
        <taxon>eudicotyledons</taxon>
        <taxon>Gunneridae</taxon>
        <taxon>Pentapetalae</taxon>
        <taxon>rosids</taxon>
        <taxon>fabids</taxon>
        <taxon>Fabales</taxon>
        <taxon>Fabaceae</taxon>
        <taxon>Caesalpinioideae</taxon>
        <taxon>Cassia clade</taxon>
        <taxon>Senna</taxon>
    </lineage>
</organism>
<keyword evidence="8" id="KW-1015">Disulfide bond</keyword>
<keyword evidence="18" id="KW-0675">Receptor</keyword>
<dbReference type="SUPFAM" id="SSF51445">
    <property type="entry name" value="(Trans)glycosidases"/>
    <property type="match status" value="1"/>
</dbReference>
<keyword evidence="18" id="KW-0430">Lectin</keyword>
<accession>A0A834T5N8</accession>
<dbReference type="AlphaFoldDB" id="A0A834T5N8"/>
<evidence type="ECO:0000256" key="10">
    <source>
        <dbReference type="ARBA" id="ARBA00023295"/>
    </source>
</evidence>
<dbReference type="EC" id="3.2.1.14" evidence="4"/>
<keyword evidence="7" id="KW-0146">Chitin degradation</keyword>
<keyword evidence="11" id="KW-0624">Polysaccharide degradation</keyword>
<keyword evidence="16" id="KW-0732">Signal</keyword>
<dbReference type="InterPro" id="IPR001579">
    <property type="entry name" value="Glyco_hydro_18_chit_AS"/>
</dbReference>
<comment type="similarity">
    <text evidence="3">Belongs to the glycosyl hydrolase 18 family. Chitinase class II subfamily.</text>
</comment>
<protein>
    <recommendedName>
        <fullName evidence="12">Acidic endochitinase</fullName>
        <ecNumber evidence="4">3.2.1.14</ecNumber>
    </recommendedName>
</protein>
<dbReference type="Pfam" id="PF11883">
    <property type="entry name" value="DUF3403"/>
    <property type="match status" value="1"/>
</dbReference>
<dbReference type="InterPro" id="IPR045321">
    <property type="entry name" value="Cts1-like"/>
</dbReference>
<evidence type="ECO:0000256" key="16">
    <source>
        <dbReference type="SAM" id="SignalP"/>
    </source>
</evidence>
<evidence type="ECO:0000256" key="3">
    <source>
        <dbReference type="ARBA" id="ARBA00009121"/>
    </source>
</evidence>
<dbReference type="Gene3D" id="3.30.200.20">
    <property type="entry name" value="Phosphorylase Kinase, domain 1"/>
    <property type="match status" value="1"/>
</dbReference>
<dbReference type="FunFam" id="3.20.20.80:FF:000015">
    <property type="entry name" value="Acidic endochitinase SE2"/>
    <property type="match status" value="1"/>
</dbReference>
<keyword evidence="5" id="KW-0964">Secreted</keyword>
<keyword evidence="9" id="KW-0119">Carbohydrate metabolism</keyword>
<evidence type="ECO:0000256" key="2">
    <source>
        <dbReference type="ARBA" id="ARBA00004239"/>
    </source>
</evidence>
<dbReference type="Proteomes" id="UP000634136">
    <property type="component" value="Unassembled WGS sequence"/>
</dbReference>
<comment type="caution">
    <text evidence="18">The sequence shown here is derived from an EMBL/GenBank/DDBJ whole genome shotgun (WGS) entry which is preliminary data.</text>
</comment>
<evidence type="ECO:0000256" key="5">
    <source>
        <dbReference type="ARBA" id="ARBA00022525"/>
    </source>
</evidence>
<dbReference type="InterPro" id="IPR050542">
    <property type="entry name" value="Glycosyl_Hydrlase18_Chitinase"/>
</dbReference>
<evidence type="ECO:0000256" key="13">
    <source>
        <dbReference type="RuleBase" id="RU000489"/>
    </source>
</evidence>
<feature type="chain" id="PRO_5032314594" description="Acidic endochitinase" evidence="16">
    <location>
        <begin position="28"/>
        <end position="637"/>
    </location>
</feature>
<proteinExistence type="inferred from homology"/>
<dbReference type="GO" id="GO:0008843">
    <property type="term" value="F:endochitinase activity"/>
    <property type="evidence" value="ECO:0007669"/>
    <property type="project" value="UniProtKB-EC"/>
</dbReference>
<evidence type="ECO:0000313" key="18">
    <source>
        <dbReference type="EMBL" id="KAF7814277.1"/>
    </source>
</evidence>
<dbReference type="InterPro" id="IPR017853">
    <property type="entry name" value="GH"/>
</dbReference>
<evidence type="ECO:0000256" key="7">
    <source>
        <dbReference type="ARBA" id="ARBA00023024"/>
    </source>
</evidence>
<dbReference type="Pfam" id="PF08276">
    <property type="entry name" value="PAN_2"/>
    <property type="match status" value="1"/>
</dbReference>
<dbReference type="GO" id="GO:0000272">
    <property type="term" value="P:polysaccharide catabolic process"/>
    <property type="evidence" value="ECO:0007669"/>
    <property type="project" value="UniProtKB-KW"/>
</dbReference>
<comment type="catalytic activity">
    <reaction evidence="1">
        <text>Random endo-hydrolysis of N-acetyl-beta-D-glucosaminide (1-&gt;4)-beta-linkages in chitin and chitodextrins.</text>
        <dbReference type="EC" id="3.2.1.14"/>
    </reaction>
</comment>
<gene>
    <name evidence="18" type="ORF">G2W53_028246</name>
</gene>
<keyword evidence="18" id="KW-0418">Kinase</keyword>
<dbReference type="InterPro" id="IPR021820">
    <property type="entry name" value="S-locus_recpt_kinase_C"/>
</dbReference>
<keyword evidence="6 13" id="KW-0378">Hydrolase</keyword>
<feature type="transmembrane region" description="Helical" evidence="15">
    <location>
        <begin position="433"/>
        <end position="458"/>
    </location>
</feature>
<dbReference type="SUPFAM" id="SSF56112">
    <property type="entry name" value="Protein kinase-like (PK-like)"/>
    <property type="match status" value="1"/>
</dbReference>
<evidence type="ECO:0000256" key="11">
    <source>
        <dbReference type="ARBA" id="ARBA00023326"/>
    </source>
</evidence>
<evidence type="ECO:0000256" key="4">
    <source>
        <dbReference type="ARBA" id="ARBA00012729"/>
    </source>
</evidence>
<dbReference type="PANTHER" id="PTHR45708:SF21">
    <property type="entry name" value="ACIDIC ENDOCHITINASE"/>
    <property type="match status" value="1"/>
</dbReference>
<evidence type="ECO:0000256" key="9">
    <source>
        <dbReference type="ARBA" id="ARBA00023277"/>
    </source>
</evidence>
<dbReference type="GO" id="GO:0030246">
    <property type="term" value="F:carbohydrate binding"/>
    <property type="evidence" value="ECO:0007669"/>
    <property type="project" value="UniProtKB-KW"/>
</dbReference>
<keyword evidence="19" id="KW-1185">Reference proteome</keyword>